<dbReference type="AlphaFoldDB" id="A0A0A9CX80"/>
<reference evidence="1" key="1">
    <citation type="submission" date="2014-09" db="EMBL/GenBank/DDBJ databases">
        <authorList>
            <person name="Magalhaes I.L.F."/>
            <person name="Oliveira U."/>
            <person name="Santos F.R."/>
            <person name="Vidigal T.H.D.A."/>
            <person name="Brescovit A.D."/>
            <person name="Santos A.J."/>
        </authorList>
    </citation>
    <scope>NUCLEOTIDE SEQUENCE</scope>
    <source>
        <tissue evidence="1">Shoot tissue taken approximately 20 cm above the soil surface</tissue>
    </source>
</reference>
<dbReference type="EMBL" id="GBRH01219895">
    <property type="protein sequence ID" value="JAD78000.1"/>
    <property type="molecule type" value="Transcribed_RNA"/>
</dbReference>
<proteinExistence type="predicted"/>
<name>A0A0A9CX80_ARUDO</name>
<reference evidence="1" key="2">
    <citation type="journal article" date="2015" name="Data Brief">
        <title>Shoot transcriptome of the giant reed, Arundo donax.</title>
        <authorList>
            <person name="Barrero R.A."/>
            <person name="Guerrero F.D."/>
            <person name="Moolhuijzen P."/>
            <person name="Goolsby J.A."/>
            <person name="Tidwell J."/>
            <person name="Bellgard S.E."/>
            <person name="Bellgard M.I."/>
        </authorList>
    </citation>
    <scope>NUCLEOTIDE SEQUENCE</scope>
    <source>
        <tissue evidence="1">Shoot tissue taken approximately 20 cm above the soil surface</tissue>
    </source>
</reference>
<evidence type="ECO:0000313" key="1">
    <source>
        <dbReference type="EMBL" id="JAD78000.1"/>
    </source>
</evidence>
<protein>
    <submittedName>
        <fullName evidence="1">Uncharacterized protein</fullName>
    </submittedName>
</protein>
<sequence length="97" mass="10724">MKIRGSRRFTPAGNLMPPSSISLYVLLVRKMTGGYNLRTSYRIIVTIFRRLKLSKSGLALPKWFNTSSLACSCHSGCMLSTISVQVSRTDVVSIPAK</sequence>
<accession>A0A0A9CX80</accession>
<organism evidence="1">
    <name type="scientific">Arundo donax</name>
    <name type="common">Giant reed</name>
    <name type="synonym">Donax arundinaceus</name>
    <dbReference type="NCBI Taxonomy" id="35708"/>
    <lineage>
        <taxon>Eukaryota</taxon>
        <taxon>Viridiplantae</taxon>
        <taxon>Streptophyta</taxon>
        <taxon>Embryophyta</taxon>
        <taxon>Tracheophyta</taxon>
        <taxon>Spermatophyta</taxon>
        <taxon>Magnoliopsida</taxon>
        <taxon>Liliopsida</taxon>
        <taxon>Poales</taxon>
        <taxon>Poaceae</taxon>
        <taxon>PACMAD clade</taxon>
        <taxon>Arundinoideae</taxon>
        <taxon>Arundineae</taxon>
        <taxon>Arundo</taxon>
    </lineage>
</organism>